<feature type="region of interest" description="Disordered" evidence="1">
    <location>
        <begin position="69"/>
        <end position="93"/>
    </location>
</feature>
<keyword evidence="4" id="KW-1185">Reference proteome</keyword>
<evidence type="ECO:0000313" key="4">
    <source>
        <dbReference type="Proteomes" id="UP000077755"/>
    </source>
</evidence>
<evidence type="ECO:0000256" key="2">
    <source>
        <dbReference type="SAM" id="Phobius"/>
    </source>
</evidence>
<dbReference type="Proteomes" id="UP000077755">
    <property type="component" value="Chromosome 7"/>
</dbReference>
<dbReference type="AlphaFoldDB" id="A0AAF0XMA7"/>
<reference evidence="3" key="1">
    <citation type="journal article" date="2016" name="Nat. Genet.">
        <title>A high-quality carrot genome assembly provides new insights into carotenoid accumulation and asterid genome evolution.</title>
        <authorList>
            <person name="Iorizzo M."/>
            <person name="Ellison S."/>
            <person name="Senalik D."/>
            <person name="Zeng P."/>
            <person name="Satapoomin P."/>
            <person name="Huang J."/>
            <person name="Bowman M."/>
            <person name="Iovene M."/>
            <person name="Sanseverino W."/>
            <person name="Cavagnaro P."/>
            <person name="Yildiz M."/>
            <person name="Macko-Podgorni A."/>
            <person name="Moranska E."/>
            <person name="Grzebelus E."/>
            <person name="Grzebelus D."/>
            <person name="Ashrafi H."/>
            <person name="Zheng Z."/>
            <person name="Cheng S."/>
            <person name="Spooner D."/>
            <person name="Van Deynze A."/>
            <person name="Simon P."/>
        </authorList>
    </citation>
    <scope>NUCLEOTIDE SEQUENCE</scope>
    <source>
        <tissue evidence="3">Leaf</tissue>
    </source>
</reference>
<proteinExistence type="predicted"/>
<dbReference type="PANTHER" id="PTHR34277:SF2">
    <property type="entry name" value="CLAVATA3_ESR (CLE)-RELATED PROTEIN 26"/>
    <property type="match status" value="1"/>
</dbReference>
<organism evidence="3 4">
    <name type="scientific">Daucus carota subsp. sativus</name>
    <name type="common">Carrot</name>
    <dbReference type="NCBI Taxonomy" id="79200"/>
    <lineage>
        <taxon>Eukaryota</taxon>
        <taxon>Viridiplantae</taxon>
        <taxon>Streptophyta</taxon>
        <taxon>Embryophyta</taxon>
        <taxon>Tracheophyta</taxon>
        <taxon>Spermatophyta</taxon>
        <taxon>Magnoliopsida</taxon>
        <taxon>eudicotyledons</taxon>
        <taxon>Gunneridae</taxon>
        <taxon>Pentapetalae</taxon>
        <taxon>asterids</taxon>
        <taxon>campanulids</taxon>
        <taxon>Apiales</taxon>
        <taxon>Apiaceae</taxon>
        <taxon>Apioideae</taxon>
        <taxon>Scandiceae</taxon>
        <taxon>Daucinae</taxon>
        <taxon>Daucus</taxon>
        <taxon>Daucus sect. Daucus</taxon>
    </lineage>
</organism>
<evidence type="ECO:0008006" key="5">
    <source>
        <dbReference type="Google" id="ProtNLM"/>
    </source>
</evidence>
<keyword evidence="2" id="KW-1133">Transmembrane helix</keyword>
<accession>A0AAF0XMA7</accession>
<gene>
    <name evidence="3" type="ORF">DCAR_0729115</name>
</gene>
<protein>
    <recommendedName>
        <fullName evidence="5">CLAVATA3/ESR (CLE)-related protein 25</fullName>
    </recommendedName>
</protein>
<dbReference type="PANTHER" id="PTHR34277">
    <property type="entry name" value="CLAVATA3/ESR (CLE)-RELATED PROTEIN 26"/>
    <property type="match status" value="1"/>
</dbReference>
<dbReference type="InterPro" id="IPR039316">
    <property type="entry name" value="CLE25/26"/>
</dbReference>
<sequence length="93" mass="9944">MVGSRRVSRGLLGAVFAMGILCLLYFGMTSNQPGSLATLTVPSSRSFGLIGKQRNAGHGAAKLHYVSKRRVPNGSDPIHNRRAGKSTRPPVRV</sequence>
<keyword evidence="2" id="KW-0812">Transmembrane</keyword>
<dbReference type="EMBL" id="CP093349">
    <property type="protein sequence ID" value="WOH09657.1"/>
    <property type="molecule type" value="Genomic_DNA"/>
</dbReference>
<reference evidence="3" key="2">
    <citation type="submission" date="2022-03" db="EMBL/GenBank/DDBJ databases">
        <title>Draft title - Genomic analysis of global carrot germplasm unveils the trajectory of domestication and the origin of high carotenoid orange carrot.</title>
        <authorList>
            <person name="Iorizzo M."/>
            <person name="Ellison S."/>
            <person name="Senalik D."/>
            <person name="Macko-Podgorni A."/>
            <person name="Grzebelus D."/>
            <person name="Bostan H."/>
            <person name="Rolling W."/>
            <person name="Curaba J."/>
            <person name="Simon P."/>
        </authorList>
    </citation>
    <scope>NUCLEOTIDE SEQUENCE</scope>
    <source>
        <tissue evidence="3">Leaf</tissue>
    </source>
</reference>
<name>A0AAF0XMA7_DAUCS</name>
<evidence type="ECO:0000313" key="3">
    <source>
        <dbReference type="EMBL" id="WOH09657.1"/>
    </source>
</evidence>
<feature type="transmembrane region" description="Helical" evidence="2">
    <location>
        <begin position="7"/>
        <end position="28"/>
    </location>
</feature>
<keyword evidence="2" id="KW-0472">Membrane</keyword>
<evidence type="ECO:0000256" key="1">
    <source>
        <dbReference type="SAM" id="MobiDB-lite"/>
    </source>
</evidence>